<accession>A0A5K3F361</accession>
<proteinExistence type="predicted"/>
<protein>
    <submittedName>
        <fullName evidence="1">Uncharacterized protein</fullName>
    </submittedName>
</protein>
<dbReference type="WBParaSite" id="MCU_005070-RA">
    <property type="protein sequence ID" value="MCU_005070-RA"/>
    <property type="gene ID" value="MCU_005070"/>
</dbReference>
<sequence>MALVQCVVSRSPRCASPRLPPFGAACTPIPLHFFDLHICGSRSWQCDSKAISTEAFALPVGAERKALNDWHDTGIFFRSHSTPYLHQSNAADQATPSTPLHAILLHCMNDTPLPAQRSPGGPHCSALDVDETVVSPYHSGS</sequence>
<name>A0A5K3F361_MESCO</name>
<evidence type="ECO:0000313" key="1">
    <source>
        <dbReference type="WBParaSite" id="MCU_005070-RA"/>
    </source>
</evidence>
<organism evidence="1">
    <name type="scientific">Mesocestoides corti</name>
    <name type="common">Flatworm</name>
    <dbReference type="NCBI Taxonomy" id="53468"/>
    <lineage>
        <taxon>Eukaryota</taxon>
        <taxon>Metazoa</taxon>
        <taxon>Spiralia</taxon>
        <taxon>Lophotrochozoa</taxon>
        <taxon>Platyhelminthes</taxon>
        <taxon>Cestoda</taxon>
        <taxon>Eucestoda</taxon>
        <taxon>Cyclophyllidea</taxon>
        <taxon>Mesocestoididae</taxon>
        <taxon>Mesocestoides</taxon>
    </lineage>
</organism>
<reference evidence="1" key="1">
    <citation type="submission" date="2019-11" db="UniProtKB">
        <authorList>
            <consortium name="WormBaseParasite"/>
        </authorList>
    </citation>
    <scope>IDENTIFICATION</scope>
</reference>
<dbReference type="AlphaFoldDB" id="A0A5K3F361"/>